<dbReference type="SUPFAM" id="SSF103473">
    <property type="entry name" value="MFS general substrate transporter"/>
    <property type="match status" value="1"/>
</dbReference>
<evidence type="ECO:0000256" key="2">
    <source>
        <dbReference type="ARBA" id="ARBA00022475"/>
    </source>
</evidence>
<dbReference type="InterPro" id="IPR036259">
    <property type="entry name" value="MFS_trans_sf"/>
</dbReference>
<feature type="transmembrane region" description="Helical" evidence="7">
    <location>
        <begin position="370"/>
        <end position="391"/>
    </location>
</feature>
<keyword evidence="2" id="KW-1003">Cell membrane</keyword>
<evidence type="ECO:0000256" key="4">
    <source>
        <dbReference type="ARBA" id="ARBA00022989"/>
    </source>
</evidence>
<feature type="transmembrane region" description="Helical" evidence="7">
    <location>
        <begin position="88"/>
        <end position="108"/>
    </location>
</feature>
<gene>
    <name evidence="8" type="ORF">OC842_005797</name>
</gene>
<feature type="transmembrane region" description="Helical" evidence="7">
    <location>
        <begin position="203"/>
        <end position="223"/>
    </location>
</feature>
<protein>
    <submittedName>
        <fullName evidence="8">Uncharacterized protein</fullName>
    </submittedName>
</protein>
<feature type="transmembrane region" description="Helical" evidence="7">
    <location>
        <begin position="411"/>
        <end position="434"/>
    </location>
</feature>
<evidence type="ECO:0000256" key="5">
    <source>
        <dbReference type="ARBA" id="ARBA00023136"/>
    </source>
</evidence>
<feature type="transmembrane region" description="Helical" evidence="7">
    <location>
        <begin position="16"/>
        <end position="34"/>
    </location>
</feature>
<feature type="transmembrane region" description="Helical" evidence="7">
    <location>
        <begin position="128"/>
        <end position="146"/>
    </location>
</feature>
<dbReference type="PANTHER" id="PTHR23513:SF6">
    <property type="entry name" value="MAJOR FACILITATOR SUPERFAMILY ASSOCIATED DOMAIN-CONTAINING PROTEIN"/>
    <property type="match status" value="1"/>
</dbReference>
<feature type="transmembrane region" description="Helical" evidence="7">
    <location>
        <begin position="272"/>
        <end position="289"/>
    </location>
</feature>
<reference evidence="8" key="1">
    <citation type="journal article" date="2023" name="PhytoFront">
        <title>Draft Genome Resources of Seven Strains of Tilletia horrida, Causal Agent of Kernel Smut of Rice.</title>
        <authorList>
            <person name="Khanal S."/>
            <person name="Antony Babu S."/>
            <person name="Zhou X.G."/>
        </authorList>
    </citation>
    <scope>NUCLEOTIDE SEQUENCE</scope>
    <source>
        <strain evidence="8">TX3</strain>
    </source>
</reference>
<keyword evidence="9" id="KW-1185">Reference proteome</keyword>
<evidence type="ECO:0000256" key="7">
    <source>
        <dbReference type="SAM" id="Phobius"/>
    </source>
</evidence>
<evidence type="ECO:0000313" key="8">
    <source>
        <dbReference type="EMBL" id="KAK0524559.1"/>
    </source>
</evidence>
<feature type="transmembrane region" description="Helical" evidence="7">
    <location>
        <begin position="454"/>
        <end position="475"/>
    </location>
</feature>
<name>A0AAN6G758_9BASI</name>
<feature type="transmembrane region" description="Helical" evidence="7">
    <location>
        <begin position="339"/>
        <end position="358"/>
    </location>
</feature>
<evidence type="ECO:0000313" key="9">
    <source>
        <dbReference type="Proteomes" id="UP001176521"/>
    </source>
</evidence>
<keyword evidence="4 7" id="KW-1133">Transmembrane helix</keyword>
<evidence type="ECO:0000256" key="6">
    <source>
        <dbReference type="SAM" id="MobiDB-lite"/>
    </source>
</evidence>
<dbReference type="EMBL" id="JAPDMQ010000445">
    <property type="protein sequence ID" value="KAK0524559.1"/>
    <property type="molecule type" value="Genomic_DNA"/>
</dbReference>
<dbReference type="Gene3D" id="1.20.1250.20">
    <property type="entry name" value="MFS general substrate transporter like domains"/>
    <property type="match status" value="1"/>
</dbReference>
<keyword evidence="5 7" id="KW-0472">Membrane</keyword>
<dbReference type="Proteomes" id="UP001176521">
    <property type="component" value="Unassembled WGS sequence"/>
</dbReference>
<sequence length="538" mass="58420">MVELWSAFTKDQRRNIAFYVLGIMCYKFALEYYNGAFITLANERFDASSRYTKIAALTGINYAAQGVGSILISPLIKRFPTRTVLSSAVLAFSLISAILLITDAATGGQPRTMRADGKDHFGSYNPNALFPIYTISGIAYGMVELIRRVIPRDIVGGDVQRLRKMDAFVHVMYEIAGTAGAFTSTALIGKLGYNYSSSLSPPLFALAACLWTFISTLGHTGAADRAALKDVERTDAIEGPRAGYASQILSSLRAFIKAFYYGAYIVFTRRSLIWLVPAYTLALYGHRYLENGLAPIVAKQVIGVSSYSQIMVGGSNLGELLGALSVMIFTNAVPTPMPWLRLDALALMLVWVLPFISLERNNVKSAWRLAGIFLPVSYGWAAGDVSLAAYIQSTLARLESKDKDVSALGAVMAFLYVLYIVIYALVSTFLGRWVDSQVRAFKGAATVAPAQNALKYVGGVHFTVLAVIIIASTFIPRGALAFNPRAEGDLACPNEDEEIANNNNKPPSYDEEDEIDAKEGMAKQPVGTLAKNDVVAGM</sequence>
<dbReference type="AlphaFoldDB" id="A0AAN6G758"/>
<keyword evidence="3 7" id="KW-0812">Transmembrane</keyword>
<comment type="caution">
    <text evidence="8">The sequence shown here is derived from an EMBL/GenBank/DDBJ whole genome shotgun (WGS) entry which is preliminary data.</text>
</comment>
<proteinExistence type="predicted"/>
<feature type="region of interest" description="Disordered" evidence="6">
    <location>
        <begin position="495"/>
        <end position="515"/>
    </location>
</feature>
<evidence type="ECO:0000256" key="3">
    <source>
        <dbReference type="ARBA" id="ARBA00022692"/>
    </source>
</evidence>
<organism evidence="8 9">
    <name type="scientific">Tilletia horrida</name>
    <dbReference type="NCBI Taxonomy" id="155126"/>
    <lineage>
        <taxon>Eukaryota</taxon>
        <taxon>Fungi</taxon>
        <taxon>Dikarya</taxon>
        <taxon>Basidiomycota</taxon>
        <taxon>Ustilaginomycotina</taxon>
        <taxon>Exobasidiomycetes</taxon>
        <taxon>Tilletiales</taxon>
        <taxon>Tilletiaceae</taxon>
        <taxon>Tilletia</taxon>
    </lineage>
</organism>
<dbReference type="GO" id="GO:0005886">
    <property type="term" value="C:plasma membrane"/>
    <property type="evidence" value="ECO:0007669"/>
    <property type="project" value="UniProtKB-SubCell"/>
</dbReference>
<feature type="transmembrane region" description="Helical" evidence="7">
    <location>
        <begin position="167"/>
        <end position="191"/>
    </location>
</feature>
<feature type="transmembrane region" description="Helical" evidence="7">
    <location>
        <begin position="54"/>
        <end position="76"/>
    </location>
</feature>
<accession>A0AAN6G758</accession>
<comment type="subcellular location">
    <subcellularLocation>
        <location evidence="1">Cell membrane</location>
        <topology evidence="1">Multi-pass membrane protein</topology>
    </subcellularLocation>
</comment>
<evidence type="ECO:0000256" key="1">
    <source>
        <dbReference type="ARBA" id="ARBA00004651"/>
    </source>
</evidence>
<dbReference type="PANTHER" id="PTHR23513">
    <property type="entry name" value="INTEGRAL MEMBRANE EFFLUX PROTEIN-RELATED"/>
    <property type="match status" value="1"/>
</dbReference>